<reference evidence="1 4" key="2">
    <citation type="submission" date="2018-06" db="EMBL/GenBank/DDBJ databases">
        <title>Comparative analysis of microorganisms from saline springs in Andes Mountain Range, Colombia.</title>
        <authorList>
            <person name="Rubin E."/>
        </authorList>
    </citation>
    <scope>NUCLEOTIDE SEQUENCE [LARGE SCALE GENOMIC DNA]</scope>
    <source>
        <strain evidence="1 4">USBA-857</strain>
    </source>
</reference>
<name>A0A1G7QMR9_9GAMM</name>
<evidence type="ECO:0000313" key="4">
    <source>
        <dbReference type="Proteomes" id="UP000249700"/>
    </source>
</evidence>
<evidence type="ECO:0000313" key="3">
    <source>
        <dbReference type="Proteomes" id="UP000198641"/>
    </source>
</evidence>
<accession>A0A1G7QMR9</accession>
<proteinExistence type="predicted"/>
<dbReference type="EMBL" id="QLSX01000005">
    <property type="protein sequence ID" value="RAR61426.1"/>
    <property type="molecule type" value="Genomic_DNA"/>
</dbReference>
<keyword evidence="3" id="KW-1185">Reference proteome</keyword>
<evidence type="ECO:0000313" key="2">
    <source>
        <dbReference type="EMBL" id="SDF99805.1"/>
    </source>
</evidence>
<evidence type="ECO:0000313" key="1">
    <source>
        <dbReference type="EMBL" id="RAR61426.1"/>
    </source>
</evidence>
<sequence length="78" mass="8932">MSDTAVLEIVELNDGEIVLRHAEGEGEPLLRINFSEEAGELLRQSRFEVAREMIDHAITRSKLWQEESEELEVPATMH</sequence>
<dbReference type="Proteomes" id="UP000249700">
    <property type="component" value="Unassembled WGS sequence"/>
</dbReference>
<dbReference type="AlphaFoldDB" id="A0A1G7QMR9"/>
<dbReference type="RefSeq" id="WP_092524247.1">
    <property type="nucleotide sequence ID" value="NZ_FNCI01000003.1"/>
</dbReference>
<dbReference type="OrthoDB" id="6370236at2"/>
<dbReference type="EMBL" id="FNCI01000003">
    <property type="protein sequence ID" value="SDF99805.1"/>
    <property type="molecule type" value="Genomic_DNA"/>
</dbReference>
<reference evidence="2 3" key="1">
    <citation type="submission" date="2016-10" db="EMBL/GenBank/DDBJ databases">
        <authorList>
            <person name="de Groot N.N."/>
        </authorList>
    </citation>
    <scope>NUCLEOTIDE SEQUENCE [LARGE SCALE GENOMIC DNA]</scope>
    <source>
        <strain evidence="2 3">BH539</strain>
    </source>
</reference>
<organism evidence="2 3">
    <name type="scientific">Onishia taeanensis</name>
    <dbReference type="NCBI Taxonomy" id="284577"/>
    <lineage>
        <taxon>Bacteria</taxon>
        <taxon>Pseudomonadati</taxon>
        <taxon>Pseudomonadota</taxon>
        <taxon>Gammaproteobacteria</taxon>
        <taxon>Oceanospirillales</taxon>
        <taxon>Halomonadaceae</taxon>
        <taxon>Onishia</taxon>
    </lineage>
</organism>
<dbReference type="STRING" id="284577.SAMN05216571_103343"/>
<gene>
    <name evidence="1" type="ORF">BCL93_10523</name>
    <name evidence="2" type="ORF">SAMN05216571_103343</name>
</gene>
<dbReference type="Proteomes" id="UP000198641">
    <property type="component" value="Unassembled WGS sequence"/>
</dbReference>
<protein>
    <submittedName>
        <fullName evidence="2">Uncharacterized protein</fullName>
    </submittedName>
</protein>